<evidence type="ECO:0000313" key="1">
    <source>
        <dbReference type="EMBL" id="KAF7113831.1"/>
    </source>
</evidence>
<accession>A0A8H6P147</accession>
<gene>
    <name evidence="1" type="ORF">CNMCM5793_004886</name>
</gene>
<name>A0A8H6P147_9EURO</name>
<protein>
    <submittedName>
        <fullName evidence="1">Uncharacterized protein</fullName>
    </submittedName>
</protein>
<sequence>MQFHAAELYLSPITLFDRKTPHDSMFWSSLRIEAVSMGLTAARHLFRFYLALPLRSETVLNNAQWVQIRFGATLAATLSVAASDPSIDEQVAKLRDSLDMSLMLQQVILRVQALVTPLVDARGERDVFYHYGNRLKRLQWWYKTQMTQIPVRHQHHASPTTMAHNPIGTAGPSPVPTEDLQAHWPSFLLDSTVDDLFNEWNPDVGNYFGFE</sequence>
<evidence type="ECO:0000313" key="2">
    <source>
        <dbReference type="Proteomes" id="UP000630445"/>
    </source>
</evidence>
<dbReference type="Proteomes" id="UP000630445">
    <property type="component" value="Unassembled WGS sequence"/>
</dbReference>
<keyword evidence="2" id="KW-1185">Reference proteome</keyword>
<comment type="caution">
    <text evidence="1">The sequence shown here is derived from an EMBL/GenBank/DDBJ whole genome shotgun (WGS) entry which is preliminary data.</text>
</comment>
<proteinExistence type="predicted"/>
<dbReference type="EMBL" id="JACBAD010002129">
    <property type="protein sequence ID" value="KAF7113831.1"/>
    <property type="molecule type" value="Genomic_DNA"/>
</dbReference>
<reference evidence="1" key="1">
    <citation type="submission" date="2020-06" db="EMBL/GenBank/DDBJ databases">
        <title>Draft genome sequences of strains closely related to Aspergillus parafelis and Aspergillus hiratsukae.</title>
        <authorList>
            <person name="Dos Santos R.A.C."/>
            <person name="Rivero-Menendez O."/>
            <person name="Steenwyk J.L."/>
            <person name="Mead M.E."/>
            <person name="Goldman G.H."/>
            <person name="Alastruey-Izquierdo A."/>
            <person name="Rokas A."/>
        </authorList>
    </citation>
    <scope>NUCLEOTIDE SEQUENCE</scope>
    <source>
        <strain evidence="1">CNM-CM5793</strain>
    </source>
</reference>
<organism evidence="1 2">
    <name type="scientific">Aspergillus hiratsukae</name>
    <dbReference type="NCBI Taxonomy" id="1194566"/>
    <lineage>
        <taxon>Eukaryota</taxon>
        <taxon>Fungi</taxon>
        <taxon>Dikarya</taxon>
        <taxon>Ascomycota</taxon>
        <taxon>Pezizomycotina</taxon>
        <taxon>Eurotiomycetes</taxon>
        <taxon>Eurotiomycetidae</taxon>
        <taxon>Eurotiales</taxon>
        <taxon>Aspergillaceae</taxon>
        <taxon>Aspergillus</taxon>
        <taxon>Aspergillus subgen. Fumigati</taxon>
    </lineage>
</organism>
<dbReference type="AlphaFoldDB" id="A0A8H6P147"/>
<dbReference type="OrthoDB" id="5226580at2759"/>